<evidence type="ECO:0000313" key="2">
    <source>
        <dbReference type="EMBL" id="MEA3572037.1"/>
    </source>
</evidence>
<organism evidence="2 3">
    <name type="scientific">Paenibacillus phoenicis</name>
    <dbReference type="NCBI Taxonomy" id="554117"/>
    <lineage>
        <taxon>Bacteria</taxon>
        <taxon>Bacillati</taxon>
        <taxon>Bacillota</taxon>
        <taxon>Bacilli</taxon>
        <taxon>Bacillales</taxon>
        <taxon>Paenibacillaceae</taxon>
        <taxon>Paenibacillus</taxon>
    </lineage>
</organism>
<feature type="transmembrane region" description="Helical" evidence="1">
    <location>
        <begin position="119"/>
        <end position="141"/>
    </location>
</feature>
<keyword evidence="1" id="KW-0812">Transmembrane</keyword>
<dbReference type="InterPro" id="IPR029058">
    <property type="entry name" value="AB_hydrolase_fold"/>
</dbReference>
<reference evidence="2 3" key="1">
    <citation type="submission" date="2023-12" db="EMBL/GenBank/DDBJ databases">
        <title>Whole genome sequencing of Paenibacillus phoenicis isolated from the Phoenix Mars Lander spacecraft assembly facility.</title>
        <authorList>
            <person name="Garcia A."/>
            <person name="Venkateswaran K."/>
        </authorList>
    </citation>
    <scope>NUCLEOTIDE SEQUENCE [LARGE SCALE GENOMIC DNA]</scope>
    <source>
        <strain evidence="2 3">3PO2SA</strain>
    </source>
</reference>
<keyword evidence="1" id="KW-0472">Membrane</keyword>
<dbReference type="Proteomes" id="UP001292216">
    <property type="component" value="Unassembled WGS sequence"/>
</dbReference>
<protein>
    <submittedName>
        <fullName evidence="2">MFS transporter</fullName>
    </submittedName>
</protein>
<dbReference type="PANTHER" id="PTHR33428">
    <property type="entry name" value="CHLOROPHYLLASE-2, CHLOROPLASTIC"/>
    <property type="match status" value="1"/>
</dbReference>
<keyword evidence="1" id="KW-1133">Transmembrane helix</keyword>
<evidence type="ECO:0000313" key="3">
    <source>
        <dbReference type="Proteomes" id="UP001292216"/>
    </source>
</evidence>
<feature type="transmembrane region" description="Helical" evidence="1">
    <location>
        <begin position="153"/>
        <end position="174"/>
    </location>
</feature>
<dbReference type="InterPro" id="IPR017395">
    <property type="entry name" value="Chlorophyllase-like"/>
</dbReference>
<dbReference type="SUPFAM" id="SSF53474">
    <property type="entry name" value="alpha/beta-Hydrolases"/>
    <property type="match status" value="1"/>
</dbReference>
<dbReference type="Pfam" id="PF07224">
    <property type="entry name" value="Chlorophyllase"/>
    <property type="match status" value="1"/>
</dbReference>
<dbReference type="EMBL" id="JAYERP010000001">
    <property type="protein sequence ID" value="MEA3572037.1"/>
    <property type="molecule type" value="Genomic_DNA"/>
</dbReference>
<feature type="transmembrane region" description="Helical" evidence="1">
    <location>
        <begin position="68"/>
        <end position="89"/>
    </location>
</feature>
<feature type="transmembrane region" description="Helical" evidence="1">
    <location>
        <begin position="96"/>
        <end position="113"/>
    </location>
</feature>
<dbReference type="Gene3D" id="3.40.50.1820">
    <property type="entry name" value="alpha/beta hydrolase"/>
    <property type="match status" value="1"/>
</dbReference>
<comment type="caution">
    <text evidence="2">The sequence shown here is derived from an EMBL/GenBank/DDBJ whole genome shotgun (WGS) entry which is preliminary data.</text>
</comment>
<keyword evidence="3" id="KW-1185">Reference proteome</keyword>
<dbReference type="RefSeq" id="WP_323078579.1">
    <property type="nucleotide sequence ID" value="NZ_CBCSKM010000002.1"/>
</dbReference>
<feature type="transmembrane region" description="Helical" evidence="1">
    <location>
        <begin position="35"/>
        <end position="56"/>
    </location>
</feature>
<gene>
    <name evidence="2" type="ORF">U9M73_19110</name>
</gene>
<sequence length="765" mass="83837">MAETELSRRGSIRTWRERIVGGIKRQPPLTPGWKGASIALFGIAGVIFLIQSYHLIGSRGLWDYVTGTGVFLLAIALIAMVIAGVLHLAKRMPSRYIGLALASFILLFISFIGPMTVMFIVTLSVLAGCSLSGAIISRWIRGSYREAKTRTKVIAGIATAVTVVFTLCTGAWLVDGGRAELAKPYRLSVMKAPEHYPGTLANPAEPGTYPIKKLTYGSANGYRKVFNAEDSLITEPVDGSAFVANWSSLRTKTFGFGPEAIPLNGLVWYPDGEGPFPLVMIVHGNHLATDYSDPGYAYLGELLASRGYIVVSIDENFLNTSPFDDLFMLNVLEKENPARGWLMLEHLSVWKKWNGTVGNPFYGKVDMHRIALIGHSRGGEAVTVAAAYNQLQSPPEDGNIKFNYGFGIRSVISLAGTDGQYEPASRPTELIDLNYLALQGAHDMDVSSFAGASQYNRVGFTPGSDNFKASVYIYGANHGQFNTVWGRSDAPGLGNLLYNRAQLIPQEEQLQAAKVLISSFLDATLYGRTEYRAIFQDLGHAREWLPDTMYINDYLDARTTLISTFDEDIDLSTTTLPGGQLIGERLTEWKEEQVEMKFAPGPFSAVRLGWDRGKVDGIPSYTIVLPDTGLAVPPNGTLVFSMADRSGTQEELVDLTIEVEDTSGNTASMPLSAAGGLLPMFEGGIVKWPFTSLMPTKEPVFQNFAFRLSDFRHVNPSFQPERISRIRFVFDQSANGSIYLRDVGLRDDAAISDAVKSTIGKENER</sequence>
<name>A0ABU5PQE6_9BACL</name>
<accession>A0ABU5PQE6</accession>
<proteinExistence type="predicted"/>
<evidence type="ECO:0000256" key="1">
    <source>
        <dbReference type="SAM" id="Phobius"/>
    </source>
</evidence>
<dbReference type="PANTHER" id="PTHR33428:SF14">
    <property type="entry name" value="CARBOXYLESTERASE TYPE B DOMAIN-CONTAINING PROTEIN"/>
    <property type="match status" value="1"/>
</dbReference>